<dbReference type="GeneID" id="36513967"/>
<dbReference type="AlphaFoldDB" id="A0A2T0FC71"/>
<dbReference type="PROSITE" id="PS50007">
    <property type="entry name" value="PIPLC_X_DOMAIN"/>
    <property type="match status" value="1"/>
</dbReference>
<feature type="domain" description="SPX" evidence="6">
    <location>
        <begin position="1"/>
        <end position="155"/>
    </location>
</feature>
<dbReference type="Pfam" id="PF25329">
    <property type="entry name" value="C2_GDE1"/>
    <property type="match status" value="1"/>
</dbReference>
<organism evidence="8 9">
    <name type="scientific">Wickerhamiella sorbophila</name>
    <dbReference type="NCBI Taxonomy" id="45607"/>
    <lineage>
        <taxon>Eukaryota</taxon>
        <taxon>Fungi</taxon>
        <taxon>Dikarya</taxon>
        <taxon>Ascomycota</taxon>
        <taxon>Saccharomycotina</taxon>
        <taxon>Dipodascomycetes</taxon>
        <taxon>Dipodascales</taxon>
        <taxon>Trichomonascaceae</taxon>
        <taxon>Wickerhamiella</taxon>
    </lineage>
</organism>
<evidence type="ECO:0000256" key="4">
    <source>
        <dbReference type="PROSITE-ProRule" id="PRU00023"/>
    </source>
</evidence>
<dbReference type="Pfam" id="PF12796">
    <property type="entry name" value="Ank_2"/>
    <property type="match status" value="1"/>
</dbReference>
<name>A0A2T0FC71_9ASCO</name>
<keyword evidence="1" id="KW-0677">Repeat</keyword>
<dbReference type="InterPro" id="IPR030395">
    <property type="entry name" value="GP_PDE_dom"/>
</dbReference>
<dbReference type="InterPro" id="IPR036770">
    <property type="entry name" value="Ankyrin_rpt-contain_sf"/>
</dbReference>
<dbReference type="InterPro" id="IPR017946">
    <property type="entry name" value="PLC-like_Pdiesterase_TIM-brl"/>
</dbReference>
<dbReference type="InterPro" id="IPR004331">
    <property type="entry name" value="SPX_dom"/>
</dbReference>
<feature type="domain" description="GP-PDE" evidence="7">
    <location>
        <begin position="758"/>
        <end position="1071"/>
    </location>
</feature>
<dbReference type="PANTHER" id="PTHR22958">
    <property type="entry name" value="GLYCEROPHOSPHORYL DIESTER PHOSPHODIESTERASE"/>
    <property type="match status" value="1"/>
</dbReference>
<dbReference type="Pfam" id="PF03105">
    <property type="entry name" value="SPX"/>
    <property type="match status" value="2"/>
</dbReference>
<protein>
    <submittedName>
        <fullName evidence="8">Glycerophosphodiester phosphodiesterase GDE1</fullName>
    </submittedName>
</protein>
<sequence length="1079" mass="119524">MKFAKSLLRNQVPEWSEYYIDYKALKKLVNQAAAAPEGTERETASQPFFFQLDRNAEIVDTFFNSRFAEYMRRLKHVTERLPKGSPSPTGSSAPTLDIRLLDADELSELVSGLLELRSQFRKLAWYAEVNKRGFVKILKKFDKHCRAHTQTRYLTSKIFILPFADGQQVSEKINQASSILQEISPNVDLENGLANLKFGASAEALPIDVPAEFVAAIDNGDDEKLKSLFASSPMPSQKTLSRLLLRALAGNKAIDTVLGHYNIKSSCELHNRNIIHKLVIQCRNPSNLPKLKAGFHHPSPSLPDEAEEIDVDEIALGNPYQQLVRLLDHLTEDMHEAVVALDDMMRAPLHYAAIYGLPQVSEILISKMSEWELLTSSQGILSMEFKDAEGLGPIHYSVRNNHPVTTEKMLKEGVPPTEATKSILNPFLLVATRLNSVKMLKALLDFGLDINYQNSKGESALYTAAKYNYLASAKLLIASKADLELEEYTFGWTALFVAAVDGSTEIVDLLLDAGCVSTGLDQSGWSAKEHAALRGHIKLSEKLELPSESPTLVAKRETTPPESGASDSLKQRRSTVPKDIIKSFGHRYLEDPDTVMVLVTLSSHDLRQTRRCVEFASLNMSQAGSTELDTALSLVVSSTGHGEPVVLDLPAPEFGVSTETIAFTTADLANTAIYFDLVPTYSPKRPVLGRAVGMLSSIVKPVGNMENLNESMVVPILEQGTLAILGTVMFSFQVVRPFKHASVGIETTSTYWKSLTTSRVIGHRGLGKNTLSQRSLQLGENTVESFIQAANLGASYVEFDVQLTRDLVPVIYHDFVVGDSGFDIPMHNLSLEQFMNINMPQATQTQEESSKPRRSMSLYDSRQSFMEMHRMALTKDFKAKGFKGNVRGHSIQSKFATLEELFKTLPASVGFNIECKYPMLDEAEAEDMDQIVLEKNVWVDTVLKMVYDLKGDRDIIFSSFNPDICVLLSLKQPSIPVLFLTEGGTAPMMDVRASSLQEAIRFAKRWNLLGIVCESTPIVACPRLAQVVKQSGLVCFTYGVLNNQPDLARRQLKAGVDAVIVDSVLAVRKELTSDEGIVF</sequence>
<dbReference type="Gene3D" id="3.20.20.190">
    <property type="entry name" value="Phosphatidylinositol (PI) phosphodiesterase"/>
    <property type="match status" value="1"/>
</dbReference>
<keyword evidence="2" id="KW-0378">Hydrolase</keyword>
<dbReference type="Pfam" id="PF03009">
    <property type="entry name" value="GDPD"/>
    <property type="match status" value="1"/>
</dbReference>
<evidence type="ECO:0000259" key="6">
    <source>
        <dbReference type="PROSITE" id="PS51382"/>
    </source>
</evidence>
<dbReference type="SUPFAM" id="SSF51695">
    <property type="entry name" value="PLC-like phosphodiesterases"/>
    <property type="match status" value="1"/>
</dbReference>
<dbReference type="SMART" id="SM00248">
    <property type="entry name" value="ANK"/>
    <property type="match status" value="5"/>
</dbReference>
<dbReference type="OrthoDB" id="197419at2759"/>
<gene>
    <name evidence="8" type="ORF">B9G98_00218</name>
</gene>
<dbReference type="PROSITE" id="PS50297">
    <property type="entry name" value="ANK_REP_REGION"/>
    <property type="match status" value="1"/>
</dbReference>
<evidence type="ECO:0000259" key="7">
    <source>
        <dbReference type="PROSITE" id="PS51704"/>
    </source>
</evidence>
<dbReference type="PROSITE" id="PS50088">
    <property type="entry name" value="ANK_REPEAT"/>
    <property type="match status" value="2"/>
</dbReference>
<evidence type="ECO:0000256" key="1">
    <source>
        <dbReference type="ARBA" id="ARBA00022737"/>
    </source>
</evidence>
<proteinExistence type="predicted"/>
<evidence type="ECO:0000313" key="9">
    <source>
        <dbReference type="Proteomes" id="UP000238350"/>
    </source>
</evidence>
<dbReference type="Pfam" id="PF00023">
    <property type="entry name" value="Ank"/>
    <property type="match status" value="1"/>
</dbReference>
<dbReference type="InterPro" id="IPR051578">
    <property type="entry name" value="GDPD"/>
</dbReference>
<dbReference type="EMBL" id="NDIQ01000001">
    <property type="protein sequence ID" value="PRT52598.1"/>
    <property type="molecule type" value="Genomic_DNA"/>
</dbReference>
<dbReference type="InterPro" id="IPR057506">
    <property type="entry name" value="C2_GPCPD1"/>
</dbReference>
<dbReference type="SUPFAM" id="SSF48403">
    <property type="entry name" value="Ankyrin repeat"/>
    <property type="match status" value="1"/>
</dbReference>
<evidence type="ECO:0000313" key="8">
    <source>
        <dbReference type="EMBL" id="PRT52598.1"/>
    </source>
</evidence>
<dbReference type="InterPro" id="IPR002110">
    <property type="entry name" value="Ankyrin_rpt"/>
</dbReference>
<accession>A0A2T0FC71</accession>
<keyword evidence="9" id="KW-1185">Reference proteome</keyword>
<comment type="caution">
    <text evidence="8">The sequence shown here is derived from an EMBL/GenBank/DDBJ whole genome shotgun (WGS) entry which is preliminary data.</text>
</comment>
<keyword evidence="3 4" id="KW-0040">ANK repeat</keyword>
<feature type="repeat" description="ANK" evidence="4">
    <location>
        <begin position="456"/>
        <end position="488"/>
    </location>
</feature>
<dbReference type="PANTHER" id="PTHR22958:SF1">
    <property type="entry name" value="GLYCEROPHOSPHOCHOLINE PHOSPHODIESTERASE GPCPD1"/>
    <property type="match status" value="1"/>
</dbReference>
<evidence type="ECO:0000256" key="5">
    <source>
        <dbReference type="SAM" id="MobiDB-lite"/>
    </source>
</evidence>
<dbReference type="Proteomes" id="UP000238350">
    <property type="component" value="Unassembled WGS sequence"/>
</dbReference>
<dbReference type="GO" id="GO:0047389">
    <property type="term" value="F:glycerophosphocholine phosphodiesterase activity"/>
    <property type="evidence" value="ECO:0007669"/>
    <property type="project" value="TreeGrafter"/>
</dbReference>
<dbReference type="PROSITE" id="PS51704">
    <property type="entry name" value="GP_PDE"/>
    <property type="match status" value="1"/>
</dbReference>
<dbReference type="GO" id="GO:0046475">
    <property type="term" value="P:glycerophospholipid catabolic process"/>
    <property type="evidence" value="ECO:0007669"/>
    <property type="project" value="TreeGrafter"/>
</dbReference>
<evidence type="ECO:0000256" key="2">
    <source>
        <dbReference type="ARBA" id="ARBA00022801"/>
    </source>
</evidence>
<feature type="region of interest" description="Disordered" evidence="5">
    <location>
        <begin position="548"/>
        <end position="573"/>
    </location>
</feature>
<feature type="repeat" description="ANK" evidence="4">
    <location>
        <begin position="490"/>
        <end position="522"/>
    </location>
</feature>
<dbReference type="Gene3D" id="1.25.40.20">
    <property type="entry name" value="Ankyrin repeat-containing domain"/>
    <property type="match status" value="1"/>
</dbReference>
<dbReference type="CDD" id="cd14484">
    <property type="entry name" value="SPX_GDE1_like"/>
    <property type="match status" value="1"/>
</dbReference>
<dbReference type="RefSeq" id="XP_024662544.1">
    <property type="nucleotide sequence ID" value="XM_024806776.1"/>
</dbReference>
<dbReference type="STRING" id="45607.A0A2T0FC71"/>
<evidence type="ECO:0000256" key="3">
    <source>
        <dbReference type="ARBA" id="ARBA00023043"/>
    </source>
</evidence>
<dbReference type="PROSITE" id="PS51382">
    <property type="entry name" value="SPX"/>
    <property type="match status" value="1"/>
</dbReference>
<reference evidence="8 9" key="1">
    <citation type="submission" date="2017-04" db="EMBL/GenBank/DDBJ databases">
        <title>Genome sequencing of [Candida] sorbophila.</title>
        <authorList>
            <person name="Ahn J.O."/>
        </authorList>
    </citation>
    <scope>NUCLEOTIDE SEQUENCE [LARGE SCALE GENOMIC DNA]</scope>
    <source>
        <strain evidence="8 9">DS02</strain>
    </source>
</reference>